<evidence type="ECO:0000313" key="1">
    <source>
        <dbReference type="EMBL" id="ROV99531.1"/>
    </source>
</evidence>
<gene>
    <name evidence="1" type="ORF">VMCG_06391</name>
</gene>
<evidence type="ECO:0000313" key="2">
    <source>
        <dbReference type="Proteomes" id="UP000283895"/>
    </source>
</evidence>
<dbReference type="AlphaFoldDB" id="A0A423W859"/>
<dbReference type="STRING" id="356882.A0A423W859"/>
<dbReference type="OrthoDB" id="5194807at2759"/>
<dbReference type="EMBL" id="LKEA01000023">
    <property type="protein sequence ID" value="ROV99531.1"/>
    <property type="molecule type" value="Genomic_DNA"/>
</dbReference>
<keyword evidence="2" id="KW-1185">Reference proteome</keyword>
<organism evidence="1 2">
    <name type="scientific">Cytospora schulzeri</name>
    <dbReference type="NCBI Taxonomy" id="448051"/>
    <lineage>
        <taxon>Eukaryota</taxon>
        <taxon>Fungi</taxon>
        <taxon>Dikarya</taxon>
        <taxon>Ascomycota</taxon>
        <taxon>Pezizomycotina</taxon>
        <taxon>Sordariomycetes</taxon>
        <taxon>Sordariomycetidae</taxon>
        <taxon>Diaporthales</taxon>
        <taxon>Cytosporaceae</taxon>
        <taxon>Cytospora</taxon>
    </lineage>
</organism>
<sequence length="112" mass="12746">MPVRIPAAKSTELLTFAGAGAFVLTPLYMMTPGATERVATQTARWAPRWERNINYFVSPAERTTQRISPPVERAVRRLDDRLPLGTVARTVDRRIRWGIDRAGGLQRWAKRE</sequence>
<name>A0A423W859_9PEZI</name>
<accession>A0A423W859</accession>
<reference evidence="1 2" key="1">
    <citation type="submission" date="2015-09" db="EMBL/GenBank/DDBJ databases">
        <title>Host preference determinants of Valsa canker pathogens revealed by comparative genomics.</title>
        <authorList>
            <person name="Yin Z."/>
            <person name="Huang L."/>
        </authorList>
    </citation>
    <scope>NUCLEOTIDE SEQUENCE [LARGE SCALE GENOMIC DNA]</scope>
    <source>
        <strain evidence="1 2">03-1</strain>
    </source>
</reference>
<protein>
    <recommendedName>
        <fullName evidence="3">MICOS complex subunit</fullName>
    </recommendedName>
</protein>
<comment type="caution">
    <text evidence="1">The sequence shown here is derived from an EMBL/GenBank/DDBJ whole genome shotgun (WGS) entry which is preliminary data.</text>
</comment>
<proteinExistence type="predicted"/>
<dbReference type="Proteomes" id="UP000283895">
    <property type="component" value="Unassembled WGS sequence"/>
</dbReference>
<evidence type="ECO:0008006" key="3">
    <source>
        <dbReference type="Google" id="ProtNLM"/>
    </source>
</evidence>